<dbReference type="InterPro" id="IPR036397">
    <property type="entry name" value="RNaseH_sf"/>
</dbReference>
<dbReference type="Gene3D" id="3.30.420.10">
    <property type="entry name" value="Ribonuclease H-like superfamily/Ribonuclease H"/>
    <property type="match status" value="1"/>
</dbReference>
<dbReference type="PANTHER" id="PTHR37984:SF5">
    <property type="entry name" value="PROTEIN NYNRIN-LIKE"/>
    <property type="match status" value="1"/>
</dbReference>
<evidence type="ECO:0000259" key="2">
    <source>
        <dbReference type="PROSITE" id="PS50994"/>
    </source>
</evidence>
<proteinExistence type="predicted"/>
<reference evidence="3 4" key="1">
    <citation type="submission" date="2023-02" db="EMBL/GenBank/DDBJ databases">
        <title>LHISI_Scaffold_Assembly.</title>
        <authorList>
            <person name="Stuart O.P."/>
            <person name="Cleave R."/>
            <person name="Magrath M.J.L."/>
            <person name="Mikheyev A.S."/>
        </authorList>
    </citation>
    <scope>NUCLEOTIDE SEQUENCE [LARGE SCALE GENOMIC DNA]</scope>
    <source>
        <strain evidence="3">Daus_M_001</strain>
        <tissue evidence="3">Leg muscle</tissue>
    </source>
</reference>
<name>A0ABQ9I2R3_9NEOP</name>
<dbReference type="EMBL" id="JARBHB010000003">
    <property type="protein sequence ID" value="KAJ8890589.1"/>
    <property type="molecule type" value="Genomic_DNA"/>
</dbReference>
<comment type="caution">
    <text evidence="3">The sequence shown here is derived from an EMBL/GenBank/DDBJ whole genome shotgun (WGS) entry which is preliminary data.</text>
</comment>
<accession>A0ABQ9I2R3</accession>
<keyword evidence="4" id="KW-1185">Reference proteome</keyword>
<evidence type="ECO:0000313" key="4">
    <source>
        <dbReference type="Proteomes" id="UP001159363"/>
    </source>
</evidence>
<dbReference type="SUPFAM" id="SSF53098">
    <property type="entry name" value="Ribonuclease H-like"/>
    <property type="match status" value="1"/>
</dbReference>
<feature type="non-terminal residue" evidence="3">
    <location>
        <position position="366"/>
    </location>
</feature>
<dbReference type="InterPro" id="IPR050951">
    <property type="entry name" value="Retrovirus_Pol_polyprotein"/>
</dbReference>
<feature type="compositionally biased region" description="Basic and acidic residues" evidence="1">
    <location>
        <begin position="1"/>
        <end position="16"/>
    </location>
</feature>
<sequence length="366" mass="41684">MKGRGRVGEEIPEKVRRPAASSGTIPTCQNPEKWPGREIEPGSPCSERGWRSGKQATGLVLGRNWFRIPSRTFLISVFHGFSEITPEECWELGKTDTRLQLVVPEVLQDLDYTAARVQFGVNKTLDSVILRFYWLHCRENVEEYLLVAQDYFTKKCELIPYRNQEARIVAYLLVENVLSWFGVPLELYFHQRRNFVATVFQDIRKNLGMKKTMNAALHPKSDGMDEILNHALEELLASHLGDLGSIPGWIAPGFPLVGIALGDTAGRRVFTGISRFPRSGRSRTFLTGKTGIDYSRKLGFPDIFLDAVGNGKIGVEIWMVLNIEFLRADEGEMRSPRKPTDQRHRPTRFLNVKIRKLNPVRFGGRR</sequence>
<dbReference type="InterPro" id="IPR001584">
    <property type="entry name" value="Integrase_cat-core"/>
</dbReference>
<feature type="region of interest" description="Disordered" evidence="1">
    <location>
        <begin position="1"/>
        <end position="50"/>
    </location>
</feature>
<dbReference type="Proteomes" id="UP001159363">
    <property type="component" value="Chromosome 3"/>
</dbReference>
<dbReference type="InterPro" id="IPR012337">
    <property type="entry name" value="RNaseH-like_sf"/>
</dbReference>
<feature type="compositionally biased region" description="Polar residues" evidence="1">
    <location>
        <begin position="21"/>
        <end position="30"/>
    </location>
</feature>
<evidence type="ECO:0000313" key="3">
    <source>
        <dbReference type="EMBL" id="KAJ8890589.1"/>
    </source>
</evidence>
<protein>
    <recommendedName>
        <fullName evidence="2">Integrase catalytic domain-containing protein</fullName>
    </recommendedName>
</protein>
<dbReference type="PROSITE" id="PS50994">
    <property type="entry name" value="INTEGRASE"/>
    <property type="match status" value="1"/>
</dbReference>
<feature type="domain" description="Integrase catalytic" evidence="2">
    <location>
        <begin position="100"/>
        <end position="285"/>
    </location>
</feature>
<organism evidence="3 4">
    <name type="scientific">Dryococelus australis</name>
    <dbReference type="NCBI Taxonomy" id="614101"/>
    <lineage>
        <taxon>Eukaryota</taxon>
        <taxon>Metazoa</taxon>
        <taxon>Ecdysozoa</taxon>
        <taxon>Arthropoda</taxon>
        <taxon>Hexapoda</taxon>
        <taxon>Insecta</taxon>
        <taxon>Pterygota</taxon>
        <taxon>Neoptera</taxon>
        <taxon>Polyneoptera</taxon>
        <taxon>Phasmatodea</taxon>
        <taxon>Verophasmatodea</taxon>
        <taxon>Anareolatae</taxon>
        <taxon>Phasmatidae</taxon>
        <taxon>Eurycanthinae</taxon>
        <taxon>Dryococelus</taxon>
    </lineage>
</organism>
<dbReference type="PANTHER" id="PTHR37984">
    <property type="entry name" value="PROTEIN CBG26694"/>
    <property type="match status" value="1"/>
</dbReference>
<evidence type="ECO:0000256" key="1">
    <source>
        <dbReference type="SAM" id="MobiDB-lite"/>
    </source>
</evidence>
<gene>
    <name evidence="3" type="ORF">PR048_010098</name>
</gene>